<accession>A0A6A5VY27</accession>
<keyword evidence="11" id="KW-0119">Carbohydrate metabolism</keyword>
<keyword evidence="5 16" id="KW-0732">Signal</keyword>
<comment type="similarity">
    <text evidence="13">Belongs to the polysaccharide monooxygenase AA9 family.</text>
</comment>
<keyword evidence="4" id="KW-0479">Metal-binding</keyword>
<organism evidence="18 19">
    <name type="scientific">Amniculicola lignicola CBS 123094</name>
    <dbReference type="NCBI Taxonomy" id="1392246"/>
    <lineage>
        <taxon>Eukaryota</taxon>
        <taxon>Fungi</taxon>
        <taxon>Dikarya</taxon>
        <taxon>Ascomycota</taxon>
        <taxon>Pezizomycotina</taxon>
        <taxon>Dothideomycetes</taxon>
        <taxon>Pleosporomycetidae</taxon>
        <taxon>Pleosporales</taxon>
        <taxon>Amniculicolaceae</taxon>
        <taxon>Amniculicola</taxon>
    </lineage>
</organism>
<sequence>MFSKVPLTALLLIQTVFAHWTFSDFLVNDTWSKKWEYIREVAPEYLQRMEEDFQPSIVNPQFGEAIYEANITCGRSAHLSASKTKTAAVLAGSKVGFRTWRDGFYGGNIFHPGPAQIYLTKIPSGKRIDQVVGDEVSWFKIASLTAKSDTEWTSYLENEVNFTIPLTTPPGDYLMRIETFWPSLYLDSSQWYINCAHVNIVGQGGGQPTGSARFPGTYEVLDSSIWVTDDGIYQPPFKGLSKYVAPGPKVWTG</sequence>
<dbReference type="GO" id="GO:0030245">
    <property type="term" value="P:cellulose catabolic process"/>
    <property type="evidence" value="ECO:0007669"/>
    <property type="project" value="UniProtKB-KW"/>
</dbReference>
<evidence type="ECO:0000256" key="1">
    <source>
        <dbReference type="ARBA" id="ARBA00001973"/>
    </source>
</evidence>
<evidence type="ECO:0000313" key="19">
    <source>
        <dbReference type="Proteomes" id="UP000799779"/>
    </source>
</evidence>
<evidence type="ECO:0000256" key="15">
    <source>
        <dbReference type="ARBA" id="ARBA00047174"/>
    </source>
</evidence>
<dbReference type="Proteomes" id="UP000799779">
    <property type="component" value="Unassembled WGS sequence"/>
</dbReference>
<name>A0A6A5VY27_9PLEO</name>
<dbReference type="GO" id="GO:0005576">
    <property type="term" value="C:extracellular region"/>
    <property type="evidence" value="ECO:0007669"/>
    <property type="project" value="UniProtKB-SubCell"/>
</dbReference>
<evidence type="ECO:0000256" key="5">
    <source>
        <dbReference type="ARBA" id="ARBA00022729"/>
    </source>
</evidence>
<feature type="signal peptide" evidence="16">
    <location>
        <begin position="1"/>
        <end position="18"/>
    </location>
</feature>
<comment type="subcellular location">
    <subcellularLocation>
        <location evidence="2">Secreted</location>
    </subcellularLocation>
</comment>
<dbReference type="GO" id="GO:0004497">
    <property type="term" value="F:monooxygenase activity"/>
    <property type="evidence" value="ECO:0007669"/>
    <property type="project" value="UniProtKB-KW"/>
</dbReference>
<keyword evidence="3" id="KW-0964">Secreted</keyword>
<evidence type="ECO:0000256" key="2">
    <source>
        <dbReference type="ARBA" id="ARBA00004613"/>
    </source>
</evidence>
<keyword evidence="6" id="KW-0136">Cellulose degradation</keyword>
<evidence type="ECO:0000256" key="10">
    <source>
        <dbReference type="ARBA" id="ARBA00023157"/>
    </source>
</evidence>
<evidence type="ECO:0000256" key="9">
    <source>
        <dbReference type="ARBA" id="ARBA00023033"/>
    </source>
</evidence>
<dbReference type="Pfam" id="PF03443">
    <property type="entry name" value="AA9"/>
    <property type="match status" value="1"/>
</dbReference>
<comment type="catalytic activity">
    <reaction evidence="14">
        <text>[(1-&gt;4)-beta-D-glucosyl]n+m + reduced acceptor + O2 = 4-dehydro-beta-D-glucosyl-[(1-&gt;4)-beta-D-glucosyl]n-1 + [(1-&gt;4)-beta-D-glucosyl]m + acceptor + H2O.</text>
        <dbReference type="EC" id="1.14.99.56"/>
    </reaction>
</comment>
<evidence type="ECO:0000313" key="18">
    <source>
        <dbReference type="EMBL" id="KAF1993579.1"/>
    </source>
</evidence>
<dbReference type="InterPro" id="IPR005103">
    <property type="entry name" value="AA9_LPMO"/>
</dbReference>
<dbReference type="AlphaFoldDB" id="A0A6A5VY27"/>
<evidence type="ECO:0000256" key="12">
    <source>
        <dbReference type="ARBA" id="ARBA00023326"/>
    </source>
</evidence>
<evidence type="ECO:0000259" key="17">
    <source>
        <dbReference type="Pfam" id="PF03443"/>
    </source>
</evidence>
<keyword evidence="12" id="KW-0624">Polysaccharide degradation</keyword>
<evidence type="ECO:0000256" key="6">
    <source>
        <dbReference type="ARBA" id="ARBA00023001"/>
    </source>
</evidence>
<keyword evidence="19" id="KW-1185">Reference proteome</keyword>
<keyword evidence="8" id="KW-0186">Copper</keyword>
<gene>
    <name evidence="18" type="ORF">P154DRAFT_540308</name>
</gene>
<dbReference type="PANTHER" id="PTHR33353:SF10">
    <property type="entry name" value="ENDO-BETA-1,4-GLUCANASE D"/>
    <property type="match status" value="1"/>
</dbReference>
<keyword evidence="9 18" id="KW-0503">Monooxygenase</keyword>
<dbReference type="EC" id="1.14.99.56" evidence="15"/>
<protein>
    <recommendedName>
        <fullName evidence="15">lytic cellulose monooxygenase (C4-dehydrogenating)</fullName>
        <ecNumber evidence="15">1.14.99.56</ecNumber>
    </recommendedName>
</protein>
<dbReference type="Gene3D" id="2.70.50.70">
    <property type="match status" value="1"/>
</dbReference>
<evidence type="ECO:0000256" key="4">
    <source>
        <dbReference type="ARBA" id="ARBA00022723"/>
    </source>
</evidence>
<reference evidence="18" key="1">
    <citation type="journal article" date="2020" name="Stud. Mycol.">
        <title>101 Dothideomycetes genomes: a test case for predicting lifestyles and emergence of pathogens.</title>
        <authorList>
            <person name="Haridas S."/>
            <person name="Albert R."/>
            <person name="Binder M."/>
            <person name="Bloem J."/>
            <person name="Labutti K."/>
            <person name="Salamov A."/>
            <person name="Andreopoulos B."/>
            <person name="Baker S."/>
            <person name="Barry K."/>
            <person name="Bills G."/>
            <person name="Bluhm B."/>
            <person name="Cannon C."/>
            <person name="Castanera R."/>
            <person name="Culley D."/>
            <person name="Daum C."/>
            <person name="Ezra D."/>
            <person name="Gonzalez J."/>
            <person name="Henrissat B."/>
            <person name="Kuo A."/>
            <person name="Liang C."/>
            <person name="Lipzen A."/>
            <person name="Lutzoni F."/>
            <person name="Magnuson J."/>
            <person name="Mondo S."/>
            <person name="Nolan M."/>
            <person name="Ohm R."/>
            <person name="Pangilinan J."/>
            <person name="Park H.-J."/>
            <person name="Ramirez L."/>
            <person name="Alfaro M."/>
            <person name="Sun H."/>
            <person name="Tritt A."/>
            <person name="Yoshinaga Y."/>
            <person name="Zwiers L.-H."/>
            <person name="Turgeon B."/>
            <person name="Goodwin S."/>
            <person name="Spatafora J."/>
            <person name="Crous P."/>
            <person name="Grigoriev I."/>
        </authorList>
    </citation>
    <scope>NUCLEOTIDE SEQUENCE</scope>
    <source>
        <strain evidence="18">CBS 123094</strain>
    </source>
</reference>
<keyword evidence="10" id="KW-1015">Disulfide bond</keyword>
<feature type="domain" description="Auxiliary Activity family 9 catalytic" evidence="17">
    <location>
        <begin position="19"/>
        <end position="227"/>
    </location>
</feature>
<dbReference type="EMBL" id="ML977696">
    <property type="protein sequence ID" value="KAF1993579.1"/>
    <property type="molecule type" value="Genomic_DNA"/>
</dbReference>
<dbReference type="InterPro" id="IPR049892">
    <property type="entry name" value="AA9"/>
</dbReference>
<dbReference type="OrthoDB" id="6038816at2759"/>
<comment type="cofactor">
    <cofactor evidence="1">
        <name>Cu(2+)</name>
        <dbReference type="ChEBI" id="CHEBI:29036"/>
    </cofactor>
</comment>
<dbReference type="PANTHER" id="PTHR33353">
    <property type="entry name" value="PUTATIVE (AFU_ORTHOLOGUE AFUA_1G12560)-RELATED"/>
    <property type="match status" value="1"/>
</dbReference>
<evidence type="ECO:0000256" key="14">
    <source>
        <dbReference type="ARBA" id="ARBA00045077"/>
    </source>
</evidence>
<evidence type="ECO:0000256" key="8">
    <source>
        <dbReference type="ARBA" id="ARBA00023008"/>
    </source>
</evidence>
<evidence type="ECO:0000256" key="13">
    <source>
        <dbReference type="ARBA" id="ARBA00044502"/>
    </source>
</evidence>
<evidence type="ECO:0000256" key="16">
    <source>
        <dbReference type="SAM" id="SignalP"/>
    </source>
</evidence>
<proteinExistence type="inferred from homology"/>
<feature type="chain" id="PRO_5025368716" description="lytic cellulose monooxygenase (C4-dehydrogenating)" evidence="16">
    <location>
        <begin position="19"/>
        <end position="253"/>
    </location>
</feature>
<evidence type="ECO:0000256" key="7">
    <source>
        <dbReference type="ARBA" id="ARBA00023002"/>
    </source>
</evidence>
<evidence type="ECO:0000256" key="11">
    <source>
        <dbReference type="ARBA" id="ARBA00023277"/>
    </source>
</evidence>
<evidence type="ECO:0000256" key="3">
    <source>
        <dbReference type="ARBA" id="ARBA00022525"/>
    </source>
</evidence>
<keyword evidence="7" id="KW-0560">Oxidoreductase</keyword>
<dbReference type="GO" id="GO:0046872">
    <property type="term" value="F:metal ion binding"/>
    <property type="evidence" value="ECO:0007669"/>
    <property type="project" value="UniProtKB-KW"/>
</dbReference>